<evidence type="ECO:0000256" key="1">
    <source>
        <dbReference type="SAM" id="Phobius"/>
    </source>
</evidence>
<gene>
    <name evidence="2" type="ORF">NCTC10616_00926</name>
</gene>
<feature type="transmembrane region" description="Helical" evidence="1">
    <location>
        <begin position="36"/>
        <end position="55"/>
    </location>
</feature>
<accession>A0A378VKG5</accession>
<organism evidence="2 3">
    <name type="scientific">Neisseria lactamica</name>
    <dbReference type="NCBI Taxonomy" id="486"/>
    <lineage>
        <taxon>Bacteria</taxon>
        <taxon>Pseudomonadati</taxon>
        <taxon>Pseudomonadota</taxon>
        <taxon>Betaproteobacteria</taxon>
        <taxon>Neisseriales</taxon>
        <taxon>Neisseriaceae</taxon>
        <taxon>Neisseria</taxon>
    </lineage>
</organism>
<evidence type="ECO:0000313" key="3">
    <source>
        <dbReference type="Proteomes" id="UP000254193"/>
    </source>
</evidence>
<dbReference type="Proteomes" id="UP000254193">
    <property type="component" value="Unassembled WGS sequence"/>
</dbReference>
<proteinExistence type="predicted"/>
<feature type="transmembrane region" description="Helical" evidence="1">
    <location>
        <begin position="67"/>
        <end position="92"/>
    </location>
</feature>
<dbReference type="RefSeq" id="WP_096109311.1">
    <property type="nucleotide sequence ID" value="NZ_NGBO01000047.1"/>
</dbReference>
<keyword evidence="1" id="KW-1133">Transmembrane helix</keyword>
<keyword evidence="3" id="KW-1185">Reference proteome</keyword>
<dbReference type="AlphaFoldDB" id="A0A378VKG5"/>
<protein>
    <submittedName>
        <fullName evidence="2">Uncharacterized protein</fullName>
    </submittedName>
</protein>
<reference evidence="2 3" key="1">
    <citation type="submission" date="2018-06" db="EMBL/GenBank/DDBJ databases">
        <authorList>
            <consortium name="Pathogen Informatics"/>
            <person name="Doyle S."/>
        </authorList>
    </citation>
    <scope>NUCLEOTIDE SEQUENCE [LARGE SCALE GENOMIC DNA]</scope>
    <source>
        <strain evidence="2 3">NCTC10616</strain>
    </source>
</reference>
<dbReference type="EMBL" id="UGRO01000002">
    <property type="protein sequence ID" value="SUA17264.1"/>
    <property type="molecule type" value="Genomic_DNA"/>
</dbReference>
<sequence length="144" mass="16922">MDTNNYDKIMPFKPENRESELKIAVRFQRRLIPSKIVYFYTGFMGLLVFLQKYQILHISNFNELMDWLMLLFVLLGVYSVISTVFLTICPYCHRFQKQFNGKVISVDNQEIACNQGVVPFIHYCNRCNAPLSPKAVTDYYENKA</sequence>
<keyword evidence="1" id="KW-0812">Transmembrane</keyword>
<name>A0A378VKG5_NEILA</name>
<keyword evidence="1" id="KW-0472">Membrane</keyword>
<evidence type="ECO:0000313" key="2">
    <source>
        <dbReference type="EMBL" id="SUA17264.1"/>
    </source>
</evidence>